<name>A0ABS1V1S8_9PROT</name>
<evidence type="ECO:0000313" key="3">
    <source>
        <dbReference type="Proteomes" id="UP000606490"/>
    </source>
</evidence>
<proteinExistence type="predicted"/>
<feature type="compositionally biased region" description="Low complexity" evidence="1">
    <location>
        <begin position="77"/>
        <end position="92"/>
    </location>
</feature>
<feature type="region of interest" description="Disordered" evidence="1">
    <location>
        <begin position="156"/>
        <end position="183"/>
    </location>
</feature>
<dbReference type="EMBL" id="JAEUXJ010000002">
    <property type="protein sequence ID" value="MBL6454624.1"/>
    <property type="molecule type" value="Genomic_DNA"/>
</dbReference>
<organism evidence="2 3">
    <name type="scientific">Belnapia mucosa</name>
    <dbReference type="NCBI Taxonomy" id="2804532"/>
    <lineage>
        <taxon>Bacteria</taxon>
        <taxon>Pseudomonadati</taxon>
        <taxon>Pseudomonadota</taxon>
        <taxon>Alphaproteobacteria</taxon>
        <taxon>Acetobacterales</taxon>
        <taxon>Roseomonadaceae</taxon>
        <taxon>Belnapia</taxon>
    </lineage>
</organism>
<protein>
    <recommendedName>
        <fullName evidence="4">Beta-barrel assembly machine subunit BamF</fullName>
    </recommendedName>
</protein>
<accession>A0ABS1V1S8</accession>
<evidence type="ECO:0008006" key="4">
    <source>
        <dbReference type="Google" id="ProtNLM"/>
    </source>
</evidence>
<evidence type="ECO:0000313" key="2">
    <source>
        <dbReference type="EMBL" id="MBL6454624.1"/>
    </source>
</evidence>
<feature type="region of interest" description="Disordered" evidence="1">
    <location>
        <begin position="76"/>
        <end position="102"/>
    </location>
</feature>
<comment type="caution">
    <text evidence="2">The sequence shown here is derived from an EMBL/GenBank/DDBJ whole genome shotgun (WGS) entry which is preliminary data.</text>
</comment>
<keyword evidence="3" id="KW-1185">Reference proteome</keyword>
<dbReference type="RefSeq" id="WP_236033430.1">
    <property type="nucleotide sequence ID" value="NZ_JAEUXJ010000002.1"/>
</dbReference>
<evidence type="ECO:0000256" key="1">
    <source>
        <dbReference type="SAM" id="MobiDB-lite"/>
    </source>
</evidence>
<dbReference type="Proteomes" id="UP000606490">
    <property type="component" value="Unassembled WGS sequence"/>
</dbReference>
<gene>
    <name evidence="2" type="ORF">JMJ55_04765</name>
</gene>
<reference evidence="2 3" key="1">
    <citation type="submission" date="2021-01" db="EMBL/GenBank/DDBJ databases">
        <title>Belnapia mucosa sp. nov. and Belnapia arida sp. nov., isolated from the Tabernas Desert (Almeria, Spain).</title>
        <authorList>
            <person name="Molina-Menor E."/>
            <person name="Vidal-Verdu A."/>
            <person name="Calonge A."/>
            <person name="Satari L."/>
            <person name="Pereto Magraner J."/>
            <person name="Porcar Miralles M."/>
        </authorList>
    </citation>
    <scope>NUCLEOTIDE SEQUENCE [LARGE SCALE GENOMIC DNA]</scope>
    <source>
        <strain evidence="2 3">T6</strain>
    </source>
</reference>
<sequence>MSDRRAGRKPLSGMRPWRRLALASALLLLPGCETMARMDYLDQFFDPEAYAARHSRSAEPANPRREQLQVALPQPPVTAARASPPAATEAPAPSVPERDDGQWVRGTVRQNPWLAMDWERLTPAQQLRVERQLRGSGAPREAAAAWDTMGLNERTRLAFGSPSPSQPGEAPSMQDASFLARRP</sequence>